<comment type="caution">
    <text evidence="2">The sequence shown here is derived from an EMBL/GenBank/DDBJ whole genome shotgun (WGS) entry which is preliminary data.</text>
</comment>
<dbReference type="Pfam" id="PF09836">
    <property type="entry name" value="DUF2063"/>
    <property type="match status" value="1"/>
</dbReference>
<gene>
    <name evidence="2" type="ORF">FEV51_09370</name>
</gene>
<dbReference type="InterPro" id="IPR044922">
    <property type="entry name" value="DUF2063_N_sf"/>
</dbReference>
<dbReference type="Gene3D" id="1.10.150.690">
    <property type="entry name" value="DUF2063"/>
    <property type="match status" value="1"/>
</dbReference>
<dbReference type="InterPro" id="IPR018640">
    <property type="entry name" value="DUF2063"/>
</dbReference>
<keyword evidence="3" id="KW-1185">Reference proteome</keyword>
<sequence>MTLAVLQSEFLGAIHDDEIALPDSWDDRRRKGFAIYRNAYRATLVDALRESFARTAAWVGDEAFRAAASHHVIAHPPSSWTLDLLGEGFDATCAELFAQDPEVAELAWLEWAMQTAFVAEDAAPLDAAGFGAATADFAEADWADLTLRFASGMVVVGTAFDLPRIWNSDPSEPLPPDDLRLAAPSACAVWREEERPMFQIVSAAEGQALTAMLAGTSYGELCAMLIEQHGEEAGIAMAGGLLGGWLGRGWIAGAAL</sequence>
<name>A0A5S3P3E7_9SPHN</name>
<dbReference type="AlphaFoldDB" id="A0A5S3P3E7"/>
<reference evidence="2 3" key="1">
    <citation type="submission" date="2019-05" db="EMBL/GenBank/DDBJ databases">
        <title>Erythrobacter marisflavi sp. nov., isolated from isolated from water of an estuary environment.</title>
        <authorList>
            <person name="Yoon J.-H."/>
        </authorList>
    </citation>
    <scope>NUCLEOTIDE SEQUENCE [LARGE SCALE GENOMIC DNA]</scope>
    <source>
        <strain evidence="2 3">KEM-5</strain>
    </source>
</reference>
<dbReference type="RefSeq" id="WP_138618279.1">
    <property type="nucleotide sequence ID" value="NZ_VCAO01000004.1"/>
</dbReference>
<proteinExistence type="predicted"/>
<organism evidence="2 3">
    <name type="scientific">Qipengyuania marisflavi</name>
    <dbReference type="NCBI Taxonomy" id="2486356"/>
    <lineage>
        <taxon>Bacteria</taxon>
        <taxon>Pseudomonadati</taxon>
        <taxon>Pseudomonadota</taxon>
        <taxon>Alphaproteobacteria</taxon>
        <taxon>Sphingomonadales</taxon>
        <taxon>Erythrobacteraceae</taxon>
        <taxon>Qipengyuania</taxon>
    </lineage>
</organism>
<protein>
    <submittedName>
        <fullName evidence="2">DUF2063 domain-containing protein</fullName>
    </submittedName>
</protein>
<accession>A0A5S3P3E7</accession>
<evidence type="ECO:0000313" key="2">
    <source>
        <dbReference type="EMBL" id="TMM47273.1"/>
    </source>
</evidence>
<dbReference type="Proteomes" id="UP000309668">
    <property type="component" value="Unassembled WGS sequence"/>
</dbReference>
<dbReference type="EMBL" id="VCAO01000004">
    <property type="protein sequence ID" value="TMM47273.1"/>
    <property type="molecule type" value="Genomic_DNA"/>
</dbReference>
<evidence type="ECO:0000259" key="1">
    <source>
        <dbReference type="Pfam" id="PF09836"/>
    </source>
</evidence>
<feature type="domain" description="Putative DNA-binding" evidence="1">
    <location>
        <begin position="6"/>
        <end position="89"/>
    </location>
</feature>
<evidence type="ECO:0000313" key="3">
    <source>
        <dbReference type="Proteomes" id="UP000309668"/>
    </source>
</evidence>
<dbReference type="OrthoDB" id="343356at2"/>